<name>A0A430JAK1_9BACL</name>
<dbReference type="EMBL" id="RXHU01000057">
    <property type="protein sequence ID" value="RTE08071.1"/>
    <property type="molecule type" value="Genomic_DNA"/>
</dbReference>
<gene>
    <name evidence="4" type="ORF">EJQ19_19175</name>
</gene>
<evidence type="ECO:0000259" key="3">
    <source>
        <dbReference type="PROSITE" id="PS50198"/>
    </source>
</evidence>
<dbReference type="GO" id="GO:0003755">
    <property type="term" value="F:peptidyl-prolyl cis-trans isomerase activity"/>
    <property type="evidence" value="ECO:0007669"/>
    <property type="project" value="UniProtKB-KW"/>
</dbReference>
<accession>A0A430JAK1</accession>
<organism evidence="4 5">
    <name type="scientific">Paenibacillus whitsoniae</name>
    <dbReference type="NCBI Taxonomy" id="2496558"/>
    <lineage>
        <taxon>Bacteria</taxon>
        <taxon>Bacillati</taxon>
        <taxon>Bacillota</taxon>
        <taxon>Bacilli</taxon>
        <taxon>Bacillales</taxon>
        <taxon>Paenibacillaceae</taxon>
        <taxon>Paenibacillus</taxon>
    </lineage>
</organism>
<dbReference type="Proteomes" id="UP000276128">
    <property type="component" value="Unassembled WGS sequence"/>
</dbReference>
<dbReference type="InterPro" id="IPR046357">
    <property type="entry name" value="PPIase_dom_sf"/>
</dbReference>
<comment type="caution">
    <text evidence="4">The sequence shown here is derived from an EMBL/GenBank/DDBJ whole genome shotgun (WGS) entry which is preliminary data.</text>
</comment>
<sequence>MCSKRKGNYKMLPNKTRRQRSSSKKWMVGLATVVLAFSVLTACGKKDGEATSSPAASAAATGKPTDIIATYKDGGKITRAEFDSFINVNKMFSPQLAQYMADPAFQQDMLKQMVTFRVLSSKVDDKVKADSDKQVTDQMKAITDYFGKQEGGMDKQLKDNGIQLKDIEDLMRMSFYTMGSMESKVTDQQVQDSYKEQAAAHTYDIATVSHILIALKDSATQADLRTKDAALARAKEVKAKLDAGGDFAALAKQYSDDPGSKDAGGTYKDAEISQWVPEFGQAASTLPLNKISDPVETTFGYHIMKVESRSTKQLDDALKTEIKSQLAEKTLSEWAETEFPKVIETNNLPKPEAATPAPSASPAASAAASPSASPAAK</sequence>
<feature type="region of interest" description="Disordered" evidence="2">
    <location>
        <begin position="1"/>
        <end position="23"/>
    </location>
</feature>
<keyword evidence="1 4" id="KW-0413">Isomerase</keyword>
<dbReference type="AlphaFoldDB" id="A0A430JAK1"/>
<proteinExistence type="predicted"/>
<dbReference type="PANTHER" id="PTHR47245:SF2">
    <property type="entry name" value="PEPTIDYL-PROLYL CIS-TRANS ISOMERASE HP_0175-RELATED"/>
    <property type="match status" value="1"/>
</dbReference>
<feature type="domain" description="PpiC" evidence="3">
    <location>
        <begin position="203"/>
        <end position="308"/>
    </location>
</feature>
<evidence type="ECO:0000313" key="4">
    <source>
        <dbReference type="EMBL" id="RTE08071.1"/>
    </source>
</evidence>
<keyword evidence="1" id="KW-0697">Rotamase</keyword>
<dbReference type="Pfam" id="PF00639">
    <property type="entry name" value="Rotamase"/>
    <property type="match status" value="1"/>
</dbReference>
<dbReference type="OrthoDB" id="14196at2"/>
<evidence type="ECO:0000256" key="2">
    <source>
        <dbReference type="SAM" id="MobiDB-lite"/>
    </source>
</evidence>
<dbReference type="PROSITE" id="PS50198">
    <property type="entry name" value="PPIC_PPIASE_2"/>
    <property type="match status" value="1"/>
</dbReference>
<keyword evidence="5" id="KW-1185">Reference proteome</keyword>
<reference evidence="4 5" key="1">
    <citation type="submission" date="2018-12" db="EMBL/GenBank/DDBJ databases">
        <title>Bacillus ochoae sp. nov., Paenibacillus whitsoniae sp. nov., Paenibacillus spiritus sp. nov. Isolated from the Mars Exploration Rover during spacecraft assembly.</title>
        <authorList>
            <person name="Seuylemezian A."/>
            <person name="Vaishampayan P."/>
        </authorList>
    </citation>
    <scope>NUCLEOTIDE SEQUENCE [LARGE SCALE GENOMIC DNA]</scope>
    <source>
        <strain evidence="4 5">MER 54</strain>
    </source>
</reference>
<dbReference type="PANTHER" id="PTHR47245">
    <property type="entry name" value="PEPTIDYLPROLYL ISOMERASE"/>
    <property type="match status" value="1"/>
</dbReference>
<dbReference type="InterPro" id="IPR050245">
    <property type="entry name" value="PrsA_foldase"/>
</dbReference>
<protein>
    <submittedName>
        <fullName evidence="4">Peptidylprolyl isomerase</fullName>
    </submittedName>
</protein>
<dbReference type="SUPFAM" id="SSF109998">
    <property type="entry name" value="Triger factor/SurA peptide-binding domain-like"/>
    <property type="match status" value="1"/>
</dbReference>
<dbReference type="SUPFAM" id="SSF54534">
    <property type="entry name" value="FKBP-like"/>
    <property type="match status" value="1"/>
</dbReference>
<feature type="compositionally biased region" description="Low complexity" evidence="2">
    <location>
        <begin position="353"/>
        <end position="377"/>
    </location>
</feature>
<dbReference type="Gene3D" id="3.10.50.40">
    <property type="match status" value="1"/>
</dbReference>
<dbReference type="InterPro" id="IPR027304">
    <property type="entry name" value="Trigger_fact/SurA_dom_sf"/>
</dbReference>
<dbReference type="InterPro" id="IPR000297">
    <property type="entry name" value="PPIase_PpiC"/>
</dbReference>
<evidence type="ECO:0000313" key="5">
    <source>
        <dbReference type="Proteomes" id="UP000276128"/>
    </source>
</evidence>
<evidence type="ECO:0000256" key="1">
    <source>
        <dbReference type="PROSITE-ProRule" id="PRU00278"/>
    </source>
</evidence>
<feature type="region of interest" description="Disordered" evidence="2">
    <location>
        <begin position="343"/>
        <end position="377"/>
    </location>
</feature>